<dbReference type="AlphaFoldDB" id="A0A5Q0N296"/>
<name>A0A5Q0N296_AMAPH</name>
<evidence type="ECO:0000256" key="2">
    <source>
        <dbReference type="SAM" id="Phobius"/>
    </source>
</evidence>
<reference evidence="3" key="1">
    <citation type="journal article" name="Front. Microbiol.">
        <title>Comparative Mitogenome Analysis Reveals Mitochondrial Genome Differentiation in Ectomycorrhizal and Asymbiotic Amanita Species.</title>
        <authorList>
            <person name="Li Q."/>
            <person name="He X."/>
            <person name="Ren Y."/>
            <person name="Xiong C."/>
            <person name="Jin X."/>
            <person name="Peng L."/>
            <person name="Huang W."/>
        </authorList>
    </citation>
    <scope>NUCLEOTIDE SEQUENCE</scope>
</reference>
<dbReference type="GeneID" id="42437908"/>
<feature type="transmembrane region" description="Helical" evidence="2">
    <location>
        <begin position="224"/>
        <end position="251"/>
    </location>
</feature>
<keyword evidence="2" id="KW-0812">Transmembrane</keyword>
<geneLocation type="mitochondrion" evidence="3"/>
<organism evidence="3">
    <name type="scientific">Amanita phalloides</name>
    <name type="common">Death cap</name>
    <dbReference type="NCBI Taxonomy" id="67723"/>
    <lineage>
        <taxon>Eukaryota</taxon>
        <taxon>Fungi</taxon>
        <taxon>Dikarya</taxon>
        <taxon>Basidiomycota</taxon>
        <taxon>Agaricomycotina</taxon>
        <taxon>Agaricomycetes</taxon>
        <taxon>Agaricomycetidae</taxon>
        <taxon>Agaricales</taxon>
        <taxon>Pluteineae</taxon>
        <taxon>Amanitaceae</taxon>
        <taxon>Amanita</taxon>
    </lineage>
</organism>
<accession>A0A5Q0N296</accession>
<dbReference type="RefSeq" id="YP_009710727.1">
    <property type="nucleotide sequence ID" value="NC_045200.1"/>
</dbReference>
<dbReference type="EMBL" id="MK993560">
    <property type="protein sequence ID" value="QFZ98676.1"/>
    <property type="molecule type" value="Genomic_DNA"/>
</dbReference>
<feature type="coiled-coil region" evidence="1">
    <location>
        <begin position="31"/>
        <end position="99"/>
    </location>
</feature>
<evidence type="ECO:0000256" key="1">
    <source>
        <dbReference type="SAM" id="Coils"/>
    </source>
</evidence>
<evidence type="ECO:0000313" key="3">
    <source>
        <dbReference type="EMBL" id="QFZ98676.1"/>
    </source>
</evidence>
<sequence>MSQIKQILQKSLNFTTYLATGATLYGFALSIQDTKLKENSLKSQQEEEEQNDELVKQIHELKIERFQDEISKLKFENFKNNLESSYIKYKEQIELLKNKTNESNTTGENLNSGLDNLNKQGENIVKIVEDINKLLNDQVEKFLGDNNLFELLLNLYNNWLNMLSTLSYEQLGALAHLLVGIFVLYNLFNIIFILFGEFLIDYFKLEEKLPRLAIFIKLRKKLQRYYLILIFFLMISVLLLMIYANLLVLFYSL</sequence>
<proteinExistence type="predicted"/>
<feature type="transmembrane region" description="Helical" evidence="2">
    <location>
        <begin position="173"/>
        <end position="203"/>
    </location>
</feature>
<evidence type="ECO:0008006" key="4">
    <source>
        <dbReference type="Google" id="ProtNLM"/>
    </source>
</evidence>
<keyword evidence="1" id="KW-0175">Coiled coil</keyword>
<keyword evidence="3" id="KW-0496">Mitochondrion</keyword>
<keyword evidence="2" id="KW-0472">Membrane</keyword>
<feature type="transmembrane region" description="Helical" evidence="2">
    <location>
        <begin position="12"/>
        <end position="31"/>
    </location>
</feature>
<protein>
    <recommendedName>
        <fullName evidence="4">Transmembrane protein</fullName>
    </recommendedName>
</protein>
<keyword evidence="2" id="KW-1133">Transmembrane helix</keyword>
<gene>
    <name evidence="3" type="primary">orf253</name>
</gene>